<dbReference type="AlphaFoldDB" id="A0A8J6KH71"/>
<dbReference type="Proteomes" id="UP000770717">
    <property type="component" value="Unassembled WGS sequence"/>
</dbReference>
<keyword evidence="2" id="KW-1185">Reference proteome</keyword>
<dbReference type="EMBL" id="WNTK01000001">
    <property type="protein sequence ID" value="KAG9493713.1"/>
    <property type="molecule type" value="Genomic_DNA"/>
</dbReference>
<evidence type="ECO:0000313" key="1">
    <source>
        <dbReference type="EMBL" id="KAG9493713.1"/>
    </source>
</evidence>
<protein>
    <submittedName>
        <fullName evidence="1">Uncharacterized protein</fullName>
    </submittedName>
</protein>
<sequence length="120" mass="12909">MGQDLILQSGPLFLWAIRGEERQSPWALQCSAILVVCGKAQLLELKVEFPFQGHYGEPLCPESGKEGGVCSPKSIVLFDVPSVKIGPGVCSSIAPQEPWLAKKSVSVFGPVFSALLWIIA</sequence>
<accession>A0A8J6KH71</accession>
<comment type="caution">
    <text evidence="1">The sequence shown here is derived from an EMBL/GenBank/DDBJ whole genome shotgun (WGS) entry which is preliminary data.</text>
</comment>
<organism evidence="1 2">
    <name type="scientific">Eleutherodactylus coqui</name>
    <name type="common">Puerto Rican coqui</name>
    <dbReference type="NCBI Taxonomy" id="57060"/>
    <lineage>
        <taxon>Eukaryota</taxon>
        <taxon>Metazoa</taxon>
        <taxon>Chordata</taxon>
        <taxon>Craniata</taxon>
        <taxon>Vertebrata</taxon>
        <taxon>Euteleostomi</taxon>
        <taxon>Amphibia</taxon>
        <taxon>Batrachia</taxon>
        <taxon>Anura</taxon>
        <taxon>Neobatrachia</taxon>
        <taxon>Hyloidea</taxon>
        <taxon>Eleutherodactylidae</taxon>
        <taxon>Eleutherodactylinae</taxon>
        <taxon>Eleutherodactylus</taxon>
        <taxon>Eleutherodactylus</taxon>
    </lineage>
</organism>
<evidence type="ECO:0000313" key="2">
    <source>
        <dbReference type="Proteomes" id="UP000770717"/>
    </source>
</evidence>
<reference evidence="1" key="1">
    <citation type="thesis" date="2020" institute="ProQuest LLC" country="789 East Eisenhower Parkway, Ann Arbor, MI, USA">
        <title>Comparative Genomics and Chromosome Evolution.</title>
        <authorList>
            <person name="Mudd A.B."/>
        </authorList>
    </citation>
    <scope>NUCLEOTIDE SEQUENCE</scope>
    <source>
        <strain evidence="1">HN-11 Male</strain>
        <tissue evidence="1">Kidney and liver</tissue>
    </source>
</reference>
<name>A0A8J6KH71_ELECQ</name>
<gene>
    <name evidence="1" type="ORF">GDO78_001537</name>
</gene>
<proteinExistence type="predicted"/>